<evidence type="ECO:0000313" key="2">
    <source>
        <dbReference type="EMBL" id="CAL1581894.1"/>
    </source>
</evidence>
<gene>
    <name evidence="2" type="ORF">KC01_LOCUS12607</name>
</gene>
<name>A0AAV2JWG2_KNICA</name>
<organism evidence="2 3">
    <name type="scientific">Knipowitschia caucasica</name>
    <name type="common">Caucasian dwarf goby</name>
    <name type="synonym">Pomatoschistus caucasicus</name>
    <dbReference type="NCBI Taxonomy" id="637954"/>
    <lineage>
        <taxon>Eukaryota</taxon>
        <taxon>Metazoa</taxon>
        <taxon>Chordata</taxon>
        <taxon>Craniata</taxon>
        <taxon>Vertebrata</taxon>
        <taxon>Euteleostomi</taxon>
        <taxon>Actinopterygii</taxon>
        <taxon>Neopterygii</taxon>
        <taxon>Teleostei</taxon>
        <taxon>Neoteleostei</taxon>
        <taxon>Acanthomorphata</taxon>
        <taxon>Gobiaria</taxon>
        <taxon>Gobiiformes</taxon>
        <taxon>Gobioidei</taxon>
        <taxon>Gobiidae</taxon>
        <taxon>Gobiinae</taxon>
        <taxon>Knipowitschia</taxon>
    </lineage>
</organism>
<sequence length="105" mass="11461">MHTSSHHSTHTRSHASTHTSSFTSTHTSIQNCTHTSNHTSTHHSTQNCTRTSNHTSNRCTALQSVSSLLRAAARRSRLVYKRFSASALVRGELRVTHCACGGYGA</sequence>
<dbReference type="AlphaFoldDB" id="A0AAV2JWG2"/>
<evidence type="ECO:0000256" key="1">
    <source>
        <dbReference type="SAM" id="MobiDB-lite"/>
    </source>
</evidence>
<feature type="region of interest" description="Disordered" evidence="1">
    <location>
        <begin position="1"/>
        <end position="53"/>
    </location>
</feature>
<dbReference type="Proteomes" id="UP001497482">
    <property type="component" value="Chromosome 15"/>
</dbReference>
<feature type="compositionally biased region" description="Low complexity" evidence="1">
    <location>
        <begin position="16"/>
        <end position="49"/>
    </location>
</feature>
<keyword evidence="3" id="KW-1185">Reference proteome</keyword>
<reference evidence="2 3" key="1">
    <citation type="submission" date="2024-04" db="EMBL/GenBank/DDBJ databases">
        <authorList>
            <person name="Waldvogel A.-M."/>
            <person name="Schoenle A."/>
        </authorList>
    </citation>
    <scope>NUCLEOTIDE SEQUENCE [LARGE SCALE GENOMIC DNA]</scope>
</reference>
<protein>
    <submittedName>
        <fullName evidence="2">Uncharacterized protein</fullName>
    </submittedName>
</protein>
<proteinExistence type="predicted"/>
<evidence type="ECO:0000313" key="3">
    <source>
        <dbReference type="Proteomes" id="UP001497482"/>
    </source>
</evidence>
<feature type="compositionally biased region" description="Basic residues" evidence="1">
    <location>
        <begin position="1"/>
        <end position="15"/>
    </location>
</feature>
<dbReference type="EMBL" id="OZ035837">
    <property type="protein sequence ID" value="CAL1581894.1"/>
    <property type="molecule type" value="Genomic_DNA"/>
</dbReference>
<accession>A0AAV2JWG2</accession>